<organism evidence="2 3">
    <name type="scientific">Aeoliella straminimaris</name>
    <dbReference type="NCBI Taxonomy" id="2954799"/>
    <lineage>
        <taxon>Bacteria</taxon>
        <taxon>Pseudomonadati</taxon>
        <taxon>Planctomycetota</taxon>
        <taxon>Planctomycetia</taxon>
        <taxon>Pirellulales</taxon>
        <taxon>Lacipirellulaceae</taxon>
        <taxon>Aeoliella</taxon>
    </lineage>
</organism>
<evidence type="ECO:0000313" key="3">
    <source>
        <dbReference type="Proteomes" id="UP001155241"/>
    </source>
</evidence>
<dbReference type="InterPro" id="IPR019260">
    <property type="entry name" value="DUF2262"/>
</dbReference>
<evidence type="ECO:0000259" key="1">
    <source>
        <dbReference type="Pfam" id="PF10020"/>
    </source>
</evidence>
<dbReference type="Pfam" id="PF10020">
    <property type="entry name" value="DUF2262"/>
    <property type="match status" value="1"/>
</dbReference>
<comment type="caution">
    <text evidence="2">The sequence shown here is derived from an EMBL/GenBank/DDBJ whole genome shotgun (WGS) entry which is preliminary data.</text>
</comment>
<sequence>MCELNIAPMAGQPDEQLVEHARNFVGRLEEIDTASREAIAEELLETFNDVWREVGPPYTRERFVGKLQLTNLTWLYREDRPYAWYGTGKSDLFQGHEIEVHYNHDFSVYSVGLYG</sequence>
<proteinExistence type="predicted"/>
<dbReference type="EMBL" id="JAMXLR010000061">
    <property type="protein sequence ID" value="MCO6045788.1"/>
    <property type="molecule type" value="Genomic_DNA"/>
</dbReference>
<keyword evidence="3" id="KW-1185">Reference proteome</keyword>
<dbReference type="AlphaFoldDB" id="A0A9X2FCS1"/>
<reference evidence="2" key="1">
    <citation type="submission" date="2022-06" db="EMBL/GenBank/DDBJ databases">
        <title>Aeoliella straminimaris, a novel planctomycete from sediments.</title>
        <authorList>
            <person name="Vitorino I.R."/>
            <person name="Lage O.M."/>
        </authorList>
    </citation>
    <scope>NUCLEOTIDE SEQUENCE</scope>
    <source>
        <strain evidence="2">ICT_H6.2</strain>
    </source>
</reference>
<dbReference type="Proteomes" id="UP001155241">
    <property type="component" value="Unassembled WGS sequence"/>
</dbReference>
<protein>
    <submittedName>
        <fullName evidence="2">DUF2262 domain-containing protein</fullName>
    </submittedName>
</protein>
<evidence type="ECO:0000313" key="2">
    <source>
        <dbReference type="EMBL" id="MCO6045788.1"/>
    </source>
</evidence>
<name>A0A9X2FCS1_9BACT</name>
<gene>
    <name evidence="2" type="ORF">NG895_17965</name>
</gene>
<feature type="domain" description="DUF2262" evidence="1">
    <location>
        <begin position="15"/>
        <end position="109"/>
    </location>
</feature>
<accession>A0A9X2FCS1</accession>